<evidence type="ECO:0000313" key="5">
    <source>
        <dbReference type="Proteomes" id="UP000217199"/>
    </source>
</evidence>
<dbReference type="Pfam" id="PF07742">
    <property type="entry name" value="BTG"/>
    <property type="match status" value="1"/>
</dbReference>
<dbReference type="STRING" id="2282107.A0A286UQL8"/>
<dbReference type="Gene3D" id="3.90.640.90">
    <property type="entry name" value="Anti-proliferative protein, N-terminal domain"/>
    <property type="match status" value="1"/>
</dbReference>
<organism evidence="4 5">
    <name type="scientific">Pyrrhoderma noxium</name>
    <dbReference type="NCBI Taxonomy" id="2282107"/>
    <lineage>
        <taxon>Eukaryota</taxon>
        <taxon>Fungi</taxon>
        <taxon>Dikarya</taxon>
        <taxon>Basidiomycota</taxon>
        <taxon>Agaricomycotina</taxon>
        <taxon>Agaricomycetes</taxon>
        <taxon>Hymenochaetales</taxon>
        <taxon>Hymenochaetaceae</taxon>
        <taxon>Pyrrhoderma</taxon>
    </lineage>
</organism>
<reference evidence="4 5" key="1">
    <citation type="journal article" date="2017" name="Mol. Ecol.">
        <title>Comparative and population genomic landscape of Phellinus noxius: A hypervariable fungus causing root rot in trees.</title>
        <authorList>
            <person name="Chung C.L."/>
            <person name="Lee T.J."/>
            <person name="Akiba M."/>
            <person name="Lee H.H."/>
            <person name="Kuo T.H."/>
            <person name="Liu D."/>
            <person name="Ke H.M."/>
            <person name="Yokoi T."/>
            <person name="Roa M.B."/>
            <person name="Lu M.J."/>
            <person name="Chang Y.Y."/>
            <person name="Ann P.J."/>
            <person name="Tsai J.N."/>
            <person name="Chen C.Y."/>
            <person name="Tzean S.S."/>
            <person name="Ota Y."/>
            <person name="Hattori T."/>
            <person name="Sahashi N."/>
            <person name="Liou R.F."/>
            <person name="Kikuchi T."/>
            <person name="Tsai I.J."/>
        </authorList>
    </citation>
    <scope>NUCLEOTIDE SEQUENCE [LARGE SCALE GENOMIC DNA]</scope>
    <source>
        <strain evidence="4 5">FFPRI411160</strain>
    </source>
</reference>
<name>A0A286UQL8_9AGAM</name>
<sequence>MSPSATSLAVTVAHAATYLTNPLSTRLSPHAYSHLQSALEASLTSSFLASWNQEDPTKGAGRRVLSFTPGAAPPRPVYAACEVAQIPWDFWADAIKHDYSLDEFDLCVDPGSVSLKSKSSQSALKAIWSSMAIPAPAPASISIWSAAQQQKQQQQFYHQQQHQAESSSPKLAQLQQLKSQAEARSISRMHTPQPVSLSLAVPQLKSTPKTLAQKLMEDDDADDEVLFSMLAAEMRAPTWKTPVLESFPSDLIEALPPVPAVPQNLYQLQIPTQTQRTAFGHSRSSSRSSVASSLSSLYSSGSSSTSDDAMSSCSSLTSLTSASTAASSTSSLPLTAGTAAAAKKSTRNRRERVFIDTTKTEVTPYDGGKTTVLTGGVMLGAAPAKNSRAANGRRMPRF</sequence>
<proteinExistence type="inferred from homology"/>
<gene>
    <name evidence="4" type="ORF">PNOK_0183400</name>
</gene>
<keyword evidence="5" id="KW-1185">Reference proteome</keyword>
<dbReference type="OrthoDB" id="19928at2759"/>
<feature type="compositionally biased region" description="Low complexity" evidence="2">
    <location>
        <begin position="327"/>
        <end position="343"/>
    </location>
</feature>
<feature type="region of interest" description="Disordered" evidence="2">
    <location>
        <begin position="327"/>
        <end position="352"/>
    </location>
</feature>
<evidence type="ECO:0000256" key="2">
    <source>
        <dbReference type="SAM" id="MobiDB-lite"/>
    </source>
</evidence>
<protein>
    <recommendedName>
        <fullName evidence="3">Anti-proliferative protein domain-containing protein</fullName>
    </recommendedName>
</protein>
<dbReference type="EMBL" id="NBII01000002">
    <property type="protein sequence ID" value="PAV21877.1"/>
    <property type="molecule type" value="Genomic_DNA"/>
</dbReference>
<comment type="similarity">
    <text evidence="1">Belongs to the BTG family.</text>
</comment>
<dbReference type="InterPro" id="IPR002087">
    <property type="entry name" value="Anti_prolifrtn"/>
</dbReference>
<accession>A0A286UQL8</accession>
<feature type="domain" description="Anti-proliferative protein" evidence="3">
    <location>
        <begin position="12"/>
        <end position="123"/>
    </location>
</feature>
<dbReference type="AlphaFoldDB" id="A0A286UQL8"/>
<dbReference type="Proteomes" id="UP000217199">
    <property type="component" value="Unassembled WGS sequence"/>
</dbReference>
<evidence type="ECO:0000313" key="4">
    <source>
        <dbReference type="EMBL" id="PAV21877.1"/>
    </source>
</evidence>
<evidence type="ECO:0000259" key="3">
    <source>
        <dbReference type="Pfam" id="PF07742"/>
    </source>
</evidence>
<dbReference type="InterPro" id="IPR036054">
    <property type="entry name" value="BTG-like_sf"/>
</dbReference>
<evidence type="ECO:0000256" key="1">
    <source>
        <dbReference type="ARBA" id="ARBA00007989"/>
    </source>
</evidence>
<comment type="caution">
    <text evidence="4">The sequence shown here is derived from an EMBL/GenBank/DDBJ whole genome shotgun (WGS) entry which is preliminary data.</text>
</comment>
<dbReference type="SUPFAM" id="SSF160696">
    <property type="entry name" value="BTG domain-like"/>
    <property type="match status" value="1"/>
</dbReference>
<dbReference type="InParanoid" id="A0A286UQL8"/>